<keyword evidence="11" id="KW-0472">Membrane</keyword>
<dbReference type="Pfam" id="PF22461">
    <property type="entry name" value="SLBB_2"/>
    <property type="match status" value="2"/>
</dbReference>
<feature type="domain" description="SLBB" evidence="16">
    <location>
        <begin position="231"/>
        <end position="310"/>
    </location>
</feature>
<keyword evidence="13" id="KW-0998">Cell outer membrane</keyword>
<sequence>MKRGILLLCLLSSCYQTLPPQRPTEINLPPRQLTAPEQAQLERPNQSLELWLAELQSQSALVDTIQPGDAFNLSVYGEPELEMKGAVVRPDGILACPLIGDIAVTGLTVDSARAKIQRELEKYIQNPRPTLSPYQFAGRNITILGKVNRPGSYSLSQPTRVLDVIGLAGGFSVGIIKNDSTELADLKHAFMVRKQTVLPVDFEALVKQGKLQNNIPLLPGDYLYVPSIAQQEVYVLGEVYEQNSFSFHDGMTVSQAIAYAKGPKDAANLRQVLLVRGRLSQPELFVLDFQAILQAQEADVLLQAGDVLYISSGPMKSFQNIMQVALPALQAVQGGALLYELFRSRSVTP</sequence>
<name>A0A2M7G4V3_9BACT</name>
<organism evidence="17 18">
    <name type="scientific">bacterium (Candidatus Blackallbacteria) CG17_big_fil_post_rev_8_21_14_2_50_48_46</name>
    <dbReference type="NCBI Taxonomy" id="2014261"/>
    <lineage>
        <taxon>Bacteria</taxon>
        <taxon>Candidatus Blackallbacteria</taxon>
    </lineage>
</organism>
<evidence type="ECO:0000256" key="13">
    <source>
        <dbReference type="ARBA" id="ARBA00023237"/>
    </source>
</evidence>
<dbReference type="InterPro" id="IPR049712">
    <property type="entry name" value="Poly_export"/>
</dbReference>
<keyword evidence="6" id="KW-0812">Transmembrane</keyword>
<dbReference type="Gene3D" id="3.10.560.10">
    <property type="entry name" value="Outer membrane lipoprotein wza domain like"/>
    <property type="match status" value="2"/>
</dbReference>
<keyword evidence="3" id="KW-0813">Transport</keyword>
<keyword evidence="8" id="KW-0625">Polysaccharide transport</keyword>
<keyword evidence="14" id="KW-0449">Lipoprotein</keyword>
<comment type="similarity">
    <text evidence="2">Belongs to the BexD/CtrA/VexA family.</text>
</comment>
<keyword evidence="7" id="KW-0732">Signal</keyword>
<evidence type="ECO:0000256" key="12">
    <source>
        <dbReference type="ARBA" id="ARBA00023139"/>
    </source>
</evidence>
<dbReference type="Pfam" id="PF02563">
    <property type="entry name" value="Poly_export"/>
    <property type="match status" value="1"/>
</dbReference>
<evidence type="ECO:0008006" key="19">
    <source>
        <dbReference type="Google" id="ProtNLM"/>
    </source>
</evidence>
<feature type="domain" description="Polysaccharide export protein N-terminal" evidence="15">
    <location>
        <begin position="64"/>
        <end position="130"/>
    </location>
</feature>
<dbReference type="GO" id="GO:0006811">
    <property type="term" value="P:monoatomic ion transport"/>
    <property type="evidence" value="ECO:0007669"/>
    <property type="project" value="UniProtKB-KW"/>
</dbReference>
<dbReference type="PANTHER" id="PTHR33619:SF3">
    <property type="entry name" value="POLYSACCHARIDE EXPORT PROTEIN GFCE-RELATED"/>
    <property type="match status" value="1"/>
</dbReference>
<dbReference type="EMBL" id="PFFQ01000032">
    <property type="protein sequence ID" value="PIW16928.1"/>
    <property type="molecule type" value="Genomic_DNA"/>
</dbReference>
<reference evidence="17 18" key="1">
    <citation type="submission" date="2017-09" db="EMBL/GenBank/DDBJ databases">
        <title>Depth-based differentiation of microbial function through sediment-hosted aquifers and enrichment of novel symbionts in the deep terrestrial subsurface.</title>
        <authorList>
            <person name="Probst A.J."/>
            <person name="Ladd B."/>
            <person name="Jarett J.K."/>
            <person name="Geller-Mcgrath D.E."/>
            <person name="Sieber C.M."/>
            <person name="Emerson J.B."/>
            <person name="Anantharaman K."/>
            <person name="Thomas B.C."/>
            <person name="Malmstrom R."/>
            <person name="Stieglmeier M."/>
            <person name="Klingl A."/>
            <person name="Woyke T."/>
            <person name="Ryan C.M."/>
            <person name="Banfield J.F."/>
        </authorList>
    </citation>
    <scope>NUCLEOTIDE SEQUENCE [LARGE SCALE GENOMIC DNA]</scope>
    <source>
        <strain evidence="17">CG17_big_fil_post_rev_8_21_14_2_50_48_46</strain>
    </source>
</reference>
<evidence type="ECO:0000259" key="15">
    <source>
        <dbReference type="Pfam" id="PF02563"/>
    </source>
</evidence>
<evidence type="ECO:0000256" key="9">
    <source>
        <dbReference type="ARBA" id="ARBA00023065"/>
    </source>
</evidence>
<proteinExistence type="inferred from homology"/>
<feature type="domain" description="SLBB" evidence="16">
    <location>
        <begin position="141"/>
        <end position="225"/>
    </location>
</feature>
<keyword evidence="10" id="KW-0626">Porin</keyword>
<evidence type="ECO:0000313" key="18">
    <source>
        <dbReference type="Proteomes" id="UP000231019"/>
    </source>
</evidence>
<evidence type="ECO:0000256" key="3">
    <source>
        <dbReference type="ARBA" id="ARBA00022448"/>
    </source>
</evidence>
<evidence type="ECO:0000256" key="4">
    <source>
        <dbReference type="ARBA" id="ARBA00022452"/>
    </source>
</evidence>
<evidence type="ECO:0000256" key="6">
    <source>
        <dbReference type="ARBA" id="ARBA00022692"/>
    </source>
</evidence>
<evidence type="ECO:0000256" key="1">
    <source>
        <dbReference type="ARBA" id="ARBA00004571"/>
    </source>
</evidence>
<protein>
    <recommendedName>
        <fullName evidence="19">Soluble ligand binding domain-containing protein</fullName>
    </recommendedName>
</protein>
<dbReference type="Gene3D" id="3.30.1950.10">
    <property type="entry name" value="wza like domain"/>
    <property type="match status" value="1"/>
</dbReference>
<accession>A0A2M7G4V3</accession>
<evidence type="ECO:0000256" key="5">
    <source>
        <dbReference type="ARBA" id="ARBA00022597"/>
    </source>
</evidence>
<keyword evidence="9" id="KW-0406">Ion transport</keyword>
<evidence type="ECO:0000256" key="11">
    <source>
        <dbReference type="ARBA" id="ARBA00023136"/>
    </source>
</evidence>
<evidence type="ECO:0000256" key="8">
    <source>
        <dbReference type="ARBA" id="ARBA00023047"/>
    </source>
</evidence>
<keyword evidence="12" id="KW-0564">Palmitate</keyword>
<evidence type="ECO:0000256" key="2">
    <source>
        <dbReference type="ARBA" id="ARBA00009450"/>
    </source>
</evidence>
<dbReference type="GO" id="GO:0046930">
    <property type="term" value="C:pore complex"/>
    <property type="evidence" value="ECO:0007669"/>
    <property type="project" value="UniProtKB-KW"/>
</dbReference>
<dbReference type="Proteomes" id="UP000231019">
    <property type="component" value="Unassembled WGS sequence"/>
</dbReference>
<dbReference type="GO" id="GO:0015159">
    <property type="term" value="F:polysaccharide transmembrane transporter activity"/>
    <property type="evidence" value="ECO:0007669"/>
    <property type="project" value="InterPro"/>
</dbReference>
<evidence type="ECO:0000313" key="17">
    <source>
        <dbReference type="EMBL" id="PIW16928.1"/>
    </source>
</evidence>
<evidence type="ECO:0000256" key="14">
    <source>
        <dbReference type="ARBA" id="ARBA00023288"/>
    </source>
</evidence>
<evidence type="ECO:0000256" key="7">
    <source>
        <dbReference type="ARBA" id="ARBA00022729"/>
    </source>
</evidence>
<comment type="caution">
    <text evidence="17">The sequence shown here is derived from an EMBL/GenBank/DDBJ whole genome shotgun (WGS) entry which is preliminary data.</text>
</comment>
<evidence type="ECO:0000259" key="16">
    <source>
        <dbReference type="Pfam" id="PF22461"/>
    </source>
</evidence>
<keyword evidence="5" id="KW-0762">Sugar transport</keyword>
<comment type="subcellular location">
    <subcellularLocation>
        <location evidence="1">Cell outer membrane</location>
        <topology evidence="1">Multi-pass membrane protein</topology>
    </subcellularLocation>
</comment>
<dbReference type="InterPro" id="IPR054765">
    <property type="entry name" value="SLBB_dom"/>
</dbReference>
<evidence type="ECO:0000256" key="10">
    <source>
        <dbReference type="ARBA" id="ARBA00023114"/>
    </source>
</evidence>
<dbReference type="InterPro" id="IPR003715">
    <property type="entry name" value="Poly_export_N"/>
</dbReference>
<gene>
    <name evidence="17" type="ORF">COW36_10655</name>
</gene>
<dbReference type="PANTHER" id="PTHR33619">
    <property type="entry name" value="POLYSACCHARIDE EXPORT PROTEIN GFCE-RELATED"/>
    <property type="match status" value="1"/>
</dbReference>
<keyword evidence="4" id="KW-1134">Transmembrane beta strand</keyword>
<dbReference type="GO" id="GO:0009279">
    <property type="term" value="C:cell outer membrane"/>
    <property type="evidence" value="ECO:0007669"/>
    <property type="project" value="UniProtKB-SubCell"/>
</dbReference>
<dbReference type="GO" id="GO:0015288">
    <property type="term" value="F:porin activity"/>
    <property type="evidence" value="ECO:0007669"/>
    <property type="project" value="UniProtKB-KW"/>
</dbReference>
<dbReference type="AlphaFoldDB" id="A0A2M7G4V3"/>